<accession>A0A9Q0KKV8</accession>
<name>A0A9Q0KKV8_9MAGN</name>
<feature type="region of interest" description="Disordered" evidence="1">
    <location>
        <begin position="62"/>
        <end position="83"/>
    </location>
</feature>
<organism evidence="2 3">
    <name type="scientific">Protea cynaroides</name>
    <dbReference type="NCBI Taxonomy" id="273540"/>
    <lineage>
        <taxon>Eukaryota</taxon>
        <taxon>Viridiplantae</taxon>
        <taxon>Streptophyta</taxon>
        <taxon>Embryophyta</taxon>
        <taxon>Tracheophyta</taxon>
        <taxon>Spermatophyta</taxon>
        <taxon>Magnoliopsida</taxon>
        <taxon>Proteales</taxon>
        <taxon>Proteaceae</taxon>
        <taxon>Protea</taxon>
    </lineage>
</organism>
<protein>
    <submittedName>
        <fullName evidence="2">Uncharacterized protein</fullName>
    </submittedName>
</protein>
<evidence type="ECO:0000313" key="2">
    <source>
        <dbReference type="EMBL" id="KAJ4972371.1"/>
    </source>
</evidence>
<sequence length="227" mass="25667">MVTSSTELSEKSLQIKEDDKFFSRLLTKESSMANPSFRVYYGDATVAVPFLWESRPVDPRTDNFIPLMQPPTCKENRMEPSDPAMDFPSDLRRNEQSSLQLNPLRCVPPVEQQDELGRGGRHYALDREATQVKQAERRGLRRPLRVRVARKRHSSRLRMDFRSVGYSGWVECPLANLDASGRVECPLAKLDALWSSWMSSEQVGCALGVGCPLAELYALRLSCMPSG</sequence>
<dbReference type="AlphaFoldDB" id="A0A9Q0KKV8"/>
<evidence type="ECO:0000256" key="1">
    <source>
        <dbReference type="SAM" id="MobiDB-lite"/>
    </source>
</evidence>
<evidence type="ECO:0000313" key="3">
    <source>
        <dbReference type="Proteomes" id="UP001141806"/>
    </source>
</evidence>
<dbReference type="Proteomes" id="UP001141806">
    <property type="component" value="Unassembled WGS sequence"/>
</dbReference>
<dbReference type="EMBL" id="JAMYWD010000005">
    <property type="protein sequence ID" value="KAJ4972371.1"/>
    <property type="molecule type" value="Genomic_DNA"/>
</dbReference>
<proteinExistence type="predicted"/>
<comment type="caution">
    <text evidence="2">The sequence shown here is derived from an EMBL/GenBank/DDBJ whole genome shotgun (WGS) entry which is preliminary data.</text>
</comment>
<dbReference type="PANTHER" id="PTHR33257:SF4">
    <property type="entry name" value="EXPRESSED PROTEIN"/>
    <property type="match status" value="1"/>
</dbReference>
<dbReference type="PANTHER" id="PTHR33257">
    <property type="entry name" value="OS05G0165500 PROTEIN"/>
    <property type="match status" value="1"/>
</dbReference>
<gene>
    <name evidence="2" type="ORF">NE237_005470</name>
</gene>
<dbReference type="OrthoDB" id="908948at2759"/>
<keyword evidence="3" id="KW-1185">Reference proteome</keyword>
<reference evidence="2" key="1">
    <citation type="journal article" date="2023" name="Plant J.">
        <title>The genome of the king protea, Protea cynaroides.</title>
        <authorList>
            <person name="Chang J."/>
            <person name="Duong T.A."/>
            <person name="Schoeman C."/>
            <person name="Ma X."/>
            <person name="Roodt D."/>
            <person name="Barker N."/>
            <person name="Li Z."/>
            <person name="Van de Peer Y."/>
            <person name="Mizrachi E."/>
        </authorList>
    </citation>
    <scope>NUCLEOTIDE SEQUENCE</scope>
    <source>
        <tissue evidence="2">Young leaves</tissue>
    </source>
</reference>